<evidence type="ECO:0000313" key="2">
    <source>
        <dbReference type="EMBL" id="TCD69062.1"/>
    </source>
</evidence>
<reference evidence="2 3" key="1">
    <citation type="submission" date="2018-11" db="EMBL/GenBank/DDBJ databases">
        <title>Genome assembly of Steccherinum ochraceum LE-BIN_3174, the white-rot fungus of the Steccherinaceae family (The Residual Polyporoid clade, Polyporales, Basidiomycota).</title>
        <authorList>
            <person name="Fedorova T.V."/>
            <person name="Glazunova O.A."/>
            <person name="Landesman E.O."/>
            <person name="Moiseenko K.V."/>
            <person name="Psurtseva N.V."/>
            <person name="Savinova O.S."/>
            <person name="Shakhova N.V."/>
            <person name="Tyazhelova T.V."/>
            <person name="Vasina D.V."/>
        </authorList>
    </citation>
    <scope>NUCLEOTIDE SEQUENCE [LARGE SCALE GENOMIC DNA]</scope>
    <source>
        <strain evidence="2 3">LE-BIN_3174</strain>
    </source>
</reference>
<proteinExistence type="predicted"/>
<evidence type="ECO:0000256" key="1">
    <source>
        <dbReference type="SAM" id="MobiDB-lite"/>
    </source>
</evidence>
<organism evidence="2 3">
    <name type="scientific">Steccherinum ochraceum</name>
    <dbReference type="NCBI Taxonomy" id="92696"/>
    <lineage>
        <taxon>Eukaryota</taxon>
        <taxon>Fungi</taxon>
        <taxon>Dikarya</taxon>
        <taxon>Basidiomycota</taxon>
        <taxon>Agaricomycotina</taxon>
        <taxon>Agaricomycetes</taxon>
        <taxon>Polyporales</taxon>
        <taxon>Steccherinaceae</taxon>
        <taxon>Steccherinum</taxon>
    </lineage>
</organism>
<comment type="caution">
    <text evidence="2">The sequence shown here is derived from an EMBL/GenBank/DDBJ whole genome shotgun (WGS) entry which is preliminary data.</text>
</comment>
<dbReference type="PROSITE" id="PS51257">
    <property type="entry name" value="PROKAR_LIPOPROTEIN"/>
    <property type="match status" value="1"/>
</dbReference>
<dbReference type="AlphaFoldDB" id="A0A4R0RPG0"/>
<dbReference type="Proteomes" id="UP000292702">
    <property type="component" value="Unassembled WGS sequence"/>
</dbReference>
<gene>
    <name evidence="2" type="ORF">EIP91_008960</name>
</gene>
<protein>
    <recommendedName>
        <fullName evidence="4">BRCT domain-containing protein</fullName>
    </recommendedName>
</protein>
<dbReference type="EMBL" id="RWJN01000050">
    <property type="protein sequence ID" value="TCD69062.1"/>
    <property type="molecule type" value="Genomic_DNA"/>
</dbReference>
<evidence type="ECO:0008006" key="4">
    <source>
        <dbReference type="Google" id="ProtNLM"/>
    </source>
</evidence>
<name>A0A4R0RPG0_9APHY</name>
<feature type="region of interest" description="Disordered" evidence="1">
    <location>
        <begin position="100"/>
        <end position="119"/>
    </location>
</feature>
<evidence type="ECO:0000313" key="3">
    <source>
        <dbReference type="Proteomes" id="UP000292702"/>
    </source>
</evidence>
<feature type="compositionally biased region" description="Acidic residues" evidence="1">
    <location>
        <begin position="108"/>
        <end position="119"/>
    </location>
</feature>
<keyword evidence="3" id="KW-1185">Reference proteome</keyword>
<dbReference type="OrthoDB" id="3197870at2759"/>
<feature type="region of interest" description="Disordered" evidence="1">
    <location>
        <begin position="127"/>
        <end position="176"/>
    </location>
</feature>
<accession>A0A4R0RPG0</accession>
<sequence>MSTTPVKSSYMQLFSGIACFSTSVDSKFIQLWFAHGGIIALTPQSRRRADYYFCCGPQDPWLPSLLQNAIAVFDATWIGDSVDAELITPCASYVLDHPEPIAEAQDNPPEESQSDDDAEEDLVRQLLATNPSQKRRYEEDPDEPYDSDSDRRRPSKKARIVVAPTEDNPLPKTQSRKNDVQVLLPPVKIREVDLTKVKLRRCPPLQYEKIGSRAVDRAPSRAWTALVKSRQLIDPVPHISVKEALAVLQDIYADNCVLFVPSQTYCGKEFRCFRVDNGCG</sequence>